<keyword evidence="3" id="KW-1185">Reference proteome</keyword>
<protein>
    <recommendedName>
        <fullName evidence="4">BTB domain-containing protein</fullName>
    </recommendedName>
</protein>
<evidence type="ECO:0000313" key="2">
    <source>
        <dbReference type="EMBL" id="WWC58270.1"/>
    </source>
</evidence>
<evidence type="ECO:0008006" key="4">
    <source>
        <dbReference type="Google" id="ProtNLM"/>
    </source>
</evidence>
<reference evidence="1" key="1">
    <citation type="submission" date="2013-07" db="EMBL/GenBank/DDBJ databases">
        <title>The Genome Sequence of Cryptococcus dejecticola CBS10117.</title>
        <authorList>
            <consortium name="The Broad Institute Genome Sequencing Platform"/>
            <person name="Cuomo C."/>
            <person name="Litvintseva A."/>
            <person name="Chen Y."/>
            <person name="Heitman J."/>
            <person name="Sun S."/>
            <person name="Springer D."/>
            <person name="Dromer F."/>
            <person name="Young S.K."/>
            <person name="Zeng Q."/>
            <person name="Gargeya S."/>
            <person name="Fitzgerald M."/>
            <person name="Abouelleil A."/>
            <person name="Alvarado L."/>
            <person name="Berlin A.M."/>
            <person name="Chapman S.B."/>
            <person name="Dewar J."/>
            <person name="Goldberg J."/>
            <person name="Griggs A."/>
            <person name="Gujja S."/>
            <person name="Hansen M."/>
            <person name="Howarth C."/>
            <person name="Imamovic A."/>
            <person name="Larimer J."/>
            <person name="McCowan C."/>
            <person name="Murphy C."/>
            <person name="Pearson M."/>
            <person name="Priest M."/>
            <person name="Roberts A."/>
            <person name="Saif S."/>
            <person name="Shea T."/>
            <person name="Sykes S."/>
            <person name="Wortman J."/>
            <person name="Nusbaum C."/>
            <person name="Birren B."/>
        </authorList>
    </citation>
    <scope>NUCLEOTIDE SEQUENCE [LARGE SCALE GENOMIC DNA]</scope>
    <source>
        <strain evidence="1">CBS 10117</strain>
    </source>
</reference>
<reference evidence="2" key="2">
    <citation type="submission" date="2013-07" db="EMBL/GenBank/DDBJ databases">
        <authorList>
            <consortium name="The Broad Institute Genome Sequencing Platform"/>
            <person name="Cuomo C."/>
            <person name="Litvintseva A."/>
            <person name="Chen Y."/>
            <person name="Heitman J."/>
            <person name="Sun S."/>
            <person name="Springer D."/>
            <person name="Dromer F."/>
            <person name="Young S.K."/>
            <person name="Zeng Q."/>
            <person name="Gargeya S."/>
            <person name="Fitzgerald M."/>
            <person name="Abouelleil A."/>
            <person name="Alvarado L."/>
            <person name="Berlin A.M."/>
            <person name="Chapman S.B."/>
            <person name="Dewar J."/>
            <person name="Goldberg J."/>
            <person name="Griggs A."/>
            <person name="Gujja S."/>
            <person name="Hansen M."/>
            <person name="Howarth C."/>
            <person name="Imamovic A."/>
            <person name="Larimer J."/>
            <person name="McCowan C."/>
            <person name="Murphy C."/>
            <person name="Pearson M."/>
            <person name="Priest M."/>
            <person name="Roberts A."/>
            <person name="Saif S."/>
            <person name="Shea T."/>
            <person name="Sykes S."/>
            <person name="Wortman J."/>
            <person name="Nusbaum C."/>
            <person name="Birren B."/>
        </authorList>
    </citation>
    <scope>NUCLEOTIDE SEQUENCE</scope>
    <source>
        <strain evidence="2">CBS 10117</strain>
    </source>
</reference>
<evidence type="ECO:0000313" key="3">
    <source>
        <dbReference type="Proteomes" id="UP000078595"/>
    </source>
</evidence>
<gene>
    <name evidence="1" type="ORF">I303_00810</name>
    <name evidence="2" type="ORF">I303_100808</name>
</gene>
<organism evidence="1">
    <name type="scientific">Kwoniella dejecticola CBS 10117</name>
    <dbReference type="NCBI Taxonomy" id="1296121"/>
    <lineage>
        <taxon>Eukaryota</taxon>
        <taxon>Fungi</taxon>
        <taxon>Dikarya</taxon>
        <taxon>Basidiomycota</taxon>
        <taxon>Agaricomycotina</taxon>
        <taxon>Tremellomycetes</taxon>
        <taxon>Tremellales</taxon>
        <taxon>Cryptococcaceae</taxon>
        <taxon>Kwoniella</taxon>
    </lineage>
</organism>
<sequence>MADVENAVFNDDDNKDTVHPFHNFGNVKLFSKDRIILLADCRRFDPTLYDLEFEQQKKIYEVNLRKYTSKAIELFLNMINVSEPRVPKASLPTLIELLFICQDCDMRDNEEMIELGMAREAMKCGHQWPLLIFACNDHGRGRDSTYYSLAEAALRTMTKEIFLHPLVIDEETQTFESVTFWEALEELPLEDRQQLLKLTIKMPEPPSNEIQVTDDWERVAKEFEPEWS</sequence>
<dbReference type="VEuPathDB" id="FungiDB:I303_00810"/>
<dbReference type="GeneID" id="28964509"/>
<evidence type="ECO:0000313" key="1">
    <source>
        <dbReference type="EMBL" id="OBR88990.1"/>
    </source>
</evidence>
<dbReference type="AlphaFoldDB" id="A0A1A6AFZ4"/>
<dbReference type="KEGG" id="kdj:28964509"/>
<name>A0A1A6AFZ4_9TREE</name>
<accession>A0A1A6AFZ4</accession>
<dbReference type="EMBL" id="CP144530">
    <property type="protein sequence ID" value="WWC58270.1"/>
    <property type="molecule type" value="Genomic_DNA"/>
</dbReference>
<dbReference type="RefSeq" id="XP_018266832.1">
    <property type="nucleotide sequence ID" value="XM_018404178.1"/>
</dbReference>
<reference evidence="2" key="3">
    <citation type="submission" date="2024-02" db="EMBL/GenBank/DDBJ databases">
        <title>Comparative genomics of Cryptococcus and Kwoniella reveals pathogenesis evolution and contrasting modes of karyotype evolution via chromosome fusion or intercentromeric recombination.</title>
        <authorList>
            <person name="Coelho M.A."/>
            <person name="David-Palma M."/>
            <person name="Shea T."/>
            <person name="Bowers K."/>
            <person name="McGinley-Smith S."/>
            <person name="Mohammad A.W."/>
            <person name="Gnirke A."/>
            <person name="Yurkov A.M."/>
            <person name="Nowrousian M."/>
            <person name="Sun S."/>
            <person name="Cuomo C.A."/>
            <person name="Heitman J."/>
        </authorList>
    </citation>
    <scope>NUCLEOTIDE SEQUENCE</scope>
    <source>
        <strain evidence="2">CBS 10117</strain>
    </source>
</reference>
<dbReference type="OrthoDB" id="2566149at2759"/>
<proteinExistence type="predicted"/>
<dbReference type="Proteomes" id="UP000078595">
    <property type="component" value="Chromosome 1"/>
</dbReference>
<dbReference type="EMBL" id="KI894027">
    <property type="protein sequence ID" value="OBR88990.1"/>
    <property type="molecule type" value="Genomic_DNA"/>
</dbReference>